<evidence type="ECO:0000256" key="2">
    <source>
        <dbReference type="ARBA" id="ARBA00010663"/>
    </source>
</evidence>
<dbReference type="Gene3D" id="1.20.1070.10">
    <property type="entry name" value="Rhodopsin 7-helix transmembrane proteins"/>
    <property type="match status" value="1"/>
</dbReference>
<evidence type="ECO:0000256" key="8">
    <source>
        <dbReference type="ARBA" id="ARBA00023136"/>
    </source>
</evidence>
<evidence type="ECO:0000256" key="3">
    <source>
        <dbReference type="ARBA" id="ARBA00022475"/>
    </source>
</evidence>
<sequence length="107" mass="12306">LMALSSGYMVNILWRHKRQCQHLHNTSLSPKASPEQRATRTILLLMGLFVVMYFWDFAVSSASAMSWNNDPVRYCVQMLVGNGYATLSPLVLMSTKKQMMRFLTSLW</sequence>
<organism evidence="12 13">
    <name type="scientific">Marmota monax</name>
    <name type="common">Woodchuck</name>
    <dbReference type="NCBI Taxonomy" id="9995"/>
    <lineage>
        <taxon>Eukaryota</taxon>
        <taxon>Metazoa</taxon>
        <taxon>Chordata</taxon>
        <taxon>Craniata</taxon>
        <taxon>Vertebrata</taxon>
        <taxon>Euteleostomi</taxon>
        <taxon>Mammalia</taxon>
        <taxon>Eutheria</taxon>
        <taxon>Euarchontoglires</taxon>
        <taxon>Glires</taxon>
        <taxon>Rodentia</taxon>
        <taxon>Sciuromorpha</taxon>
        <taxon>Sciuridae</taxon>
        <taxon>Xerinae</taxon>
        <taxon>Marmotini</taxon>
        <taxon>Marmota</taxon>
    </lineage>
</organism>
<dbReference type="Pfam" id="PF03402">
    <property type="entry name" value="V1R"/>
    <property type="match status" value="1"/>
</dbReference>
<dbReference type="SUPFAM" id="SSF81321">
    <property type="entry name" value="Family A G protein-coupled receptor-like"/>
    <property type="match status" value="1"/>
</dbReference>
<proteinExistence type="inferred from homology"/>
<dbReference type="EMBL" id="CABDUW010002504">
    <property type="protein sequence ID" value="VTJ87090.1"/>
    <property type="molecule type" value="Genomic_DNA"/>
</dbReference>
<protein>
    <recommendedName>
        <fullName evidence="11">Vomeronasal type-1 receptor</fullName>
    </recommendedName>
</protein>
<keyword evidence="9 11" id="KW-0675">Receptor</keyword>
<keyword evidence="4 11" id="KW-0589">Pheromone response</keyword>
<dbReference type="GO" id="GO:0016503">
    <property type="term" value="F:pheromone receptor activity"/>
    <property type="evidence" value="ECO:0007669"/>
    <property type="project" value="InterPro"/>
</dbReference>
<evidence type="ECO:0000256" key="9">
    <source>
        <dbReference type="ARBA" id="ARBA00023170"/>
    </source>
</evidence>
<evidence type="ECO:0000256" key="4">
    <source>
        <dbReference type="ARBA" id="ARBA00022507"/>
    </source>
</evidence>
<dbReference type="GO" id="GO:0019236">
    <property type="term" value="P:response to pheromone"/>
    <property type="evidence" value="ECO:0007669"/>
    <property type="project" value="UniProtKB-KW"/>
</dbReference>
<keyword evidence="13" id="KW-1185">Reference proteome</keyword>
<keyword evidence="6 11" id="KW-1133">Transmembrane helix</keyword>
<feature type="transmembrane region" description="Helical" evidence="11">
    <location>
        <begin position="41"/>
        <end position="59"/>
    </location>
</feature>
<evidence type="ECO:0000313" key="12">
    <source>
        <dbReference type="EMBL" id="VTJ87090.1"/>
    </source>
</evidence>
<comment type="caution">
    <text evidence="11">Lacks conserved residue(s) required for the propagation of feature annotation.</text>
</comment>
<dbReference type="PANTHER" id="PTHR24062">
    <property type="entry name" value="VOMERONASAL TYPE-1 RECEPTOR"/>
    <property type="match status" value="1"/>
</dbReference>
<evidence type="ECO:0000256" key="5">
    <source>
        <dbReference type="ARBA" id="ARBA00022692"/>
    </source>
</evidence>
<dbReference type="PRINTS" id="PR01534">
    <property type="entry name" value="VOMERONASL1R"/>
</dbReference>
<feature type="non-terminal residue" evidence="12">
    <location>
        <position position="1"/>
    </location>
</feature>
<keyword evidence="3 11" id="KW-1003">Cell membrane</keyword>
<accession>A0A5E4D0M3</accession>
<evidence type="ECO:0000313" key="13">
    <source>
        <dbReference type="Proteomes" id="UP000335636"/>
    </source>
</evidence>
<evidence type="ECO:0000256" key="7">
    <source>
        <dbReference type="ARBA" id="ARBA00023040"/>
    </source>
</evidence>
<evidence type="ECO:0000256" key="11">
    <source>
        <dbReference type="RuleBase" id="RU364061"/>
    </source>
</evidence>
<comment type="caution">
    <text evidence="12">The sequence shown here is derived from an EMBL/GenBank/DDBJ whole genome shotgun (WGS) entry which is preliminary data.</text>
</comment>
<evidence type="ECO:0000256" key="10">
    <source>
        <dbReference type="ARBA" id="ARBA00023224"/>
    </source>
</evidence>
<feature type="non-terminal residue" evidence="12">
    <location>
        <position position="107"/>
    </location>
</feature>
<reference evidence="12" key="1">
    <citation type="submission" date="2019-04" db="EMBL/GenBank/DDBJ databases">
        <authorList>
            <person name="Alioto T."/>
            <person name="Alioto T."/>
        </authorList>
    </citation>
    <scope>NUCLEOTIDE SEQUENCE [LARGE SCALE GENOMIC DNA]</scope>
</reference>
<comment type="similarity">
    <text evidence="2 11">Belongs to the G-protein coupled receptor 1 family.</text>
</comment>
<dbReference type="AlphaFoldDB" id="A0A5E4D0M3"/>
<keyword evidence="8 11" id="KW-0472">Membrane</keyword>
<comment type="subcellular location">
    <subcellularLocation>
        <location evidence="1 11">Cell membrane</location>
        <topology evidence="1 11">Multi-pass membrane protein</topology>
    </subcellularLocation>
</comment>
<evidence type="ECO:0000256" key="1">
    <source>
        <dbReference type="ARBA" id="ARBA00004651"/>
    </source>
</evidence>
<gene>
    <name evidence="12" type="ORF">MONAX_5E044938</name>
</gene>
<keyword evidence="7 11" id="KW-0297">G-protein coupled receptor</keyword>
<evidence type="ECO:0000256" key="6">
    <source>
        <dbReference type="ARBA" id="ARBA00022989"/>
    </source>
</evidence>
<dbReference type="InterPro" id="IPR004072">
    <property type="entry name" value="Vmron_rcpt_1"/>
</dbReference>
<dbReference type="Proteomes" id="UP000335636">
    <property type="component" value="Unassembled WGS sequence"/>
</dbReference>
<feature type="transmembrane region" description="Helical" evidence="11">
    <location>
        <begin position="71"/>
        <end position="92"/>
    </location>
</feature>
<dbReference type="GO" id="GO:0005886">
    <property type="term" value="C:plasma membrane"/>
    <property type="evidence" value="ECO:0007669"/>
    <property type="project" value="UniProtKB-SubCell"/>
</dbReference>
<keyword evidence="10 11" id="KW-0807">Transducer</keyword>
<keyword evidence="5 11" id="KW-0812">Transmembrane</keyword>
<name>A0A5E4D0M3_MARMO</name>